<feature type="region of interest" description="Disordered" evidence="1">
    <location>
        <begin position="83"/>
        <end position="216"/>
    </location>
</feature>
<proteinExistence type="predicted"/>
<dbReference type="KEGG" id="cok:COCCU_03355"/>
<dbReference type="AlphaFoldDB" id="A0A6B8W5N2"/>
<feature type="compositionally biased region" description="Low complexity" evidence="1">
    <location>
        <begin position="148"/>
        <end position="214"/>
    </location>
</feature>
<dbReference type="EMBL" id="CP046455">
    <property type="protein sequence ID" value="QGU06625.1"/>
    <property type="molecule type" value="Genomic_DNA"/>
</dbReference>
<accession>A0A6B8W5N2</accession>
<feature type="compositionally biased region" description="Low complexity" evidence="1">
    <location>
        <begin position="113"/>
        <end position="141"/>
    </location>
</feature>
<evidence type="ECO:0000313" key="3">
    <source>
        <dbReference type="Proteomes" id="UP000424462"/>
    </source>
</evidence>
<evidence type="ECO:0000313" key="2">
    <source>
        <dbReference type="EMBL" id="QGU06625.1"/>
    </source>
</evidence>
<feature type="compositionally biased region" description="Polar residues" evidence="1">
    <location>
        <begin position="87"/>
        <end position="105"/>
    </location>
</feature>
<feature type="region of interest" description="Disordered" evidence="1">
    <location>
        <begin position="44"/>
        <end position="67"/>
    </location>
</feature>
<reference evidence="2 3" key="1">
    <citation type="submission" date="2019-11" db="EMBL/GenBank/DDBJ databases">
        <title>Complete genome sequence of Corynebacterium kalinowskii 1959, a novel Corynebacterium species isolated from soil of a small paddock in Vilsendorf, Germany.</title>
        <authorList>
            <person name="Schaffert L."/>
            <person name="Ruwe M."/>
            <person name="Milse J."/>
            <person name="Hanuschka K."/>
            <person name="Ortseifen V."/>
            <person name="Droste J."/>
            <person name="Brandt D."/>
            <person name="Schlueter L."/>
            <person name="Kutter Y."/>
            <person name="Vinke S."/>
            <person name="Viehoefer P."/>
            <person name="Jacob L."/>
            <person name="Luebke N.-C."/>
            <person name="Schulte-Berndt E."/>
            <person name="Hain C."/>
            <person name="Linder M."/>
            <person name="Schmidt P."/>
            <person name="Wollenschlaeger L."/>
            <person name="Luttermann T."/>
            <person name="Thieme E."/>
            <person name="Hassa J."/>
            <person name="Haak M."/>
            <person name="Wittchen M."/>
            <person name="Mentz A."/>
            <person name="Persicke M."/>
            <person name="Busche T."/>
            <person name="Ruckert C."/>
        </authorList>
    </citation>
    <scope>NUCLEOTIDE SEQUENCE [LARGE SCALE GENOMIC DNA]</scope>
    <source>
        <strain evidence="2 3">2039</strain>
    </source>
</reference>
<gene>
    <name evidence="2" type="ORF">COCCU_03355</name>
</gene>
<sequence length="230" mass="23614" precursor="true">MGIGLLVAAAIGLSVWRASLPTTLSATDTAMSATTGTTAAAVSSETLAPEVTEETPEEQKPQDAAAVLTDDPYLAPNAYIPEAATRATPTQTFSPANPFESSETAPPSAEPFLTLTEEPTSPTSEVPVSPSEVLPTEVLPSEVPPSTPVESPEPSSSPAATPSAEPSVAPELPSVTPEAPAAETPAAVQTPEAVETPEFEAPPAETPTQEAAAPGSNFLWSSWRLFPWLS</sequence>
<keyword evidence="3" id="KW-1185">Reference proteome</keyword>
<protein>
    <submittedName>
        <fullName evidence="2">Uncharacterized protein</fullName>
    </submittedName>
</protein>
<dbReference type="RefSeq" id="WP_197088424.1">
    <property type="nucleotide sequence ID" value="NZ_CP046455.1"/>
</dbReference>
<evidence type="ECO:0000256" key="1">
    <source>
        <dbReference type="SAM" id="MobiDB-lite"/>
    </source>
</evidence>
<organism evidence="2 3">
    <name type="scientific">Corynebacterium occultum</name>
    <dbReference type="NCBI Taxonomy" id="2675219"/>
    <lineage>
        <taxon>Bacteria</taxon>
        <taxon>Bacillati</taxon>
        <taxon>Actinomycetota</taxon>
        <taxon>Actinomycetes</taxon>
        <taxon>Mycobacteriales</taxon>
        <taxon>Corynebacteriaceae</taxon>
        <taxon>Corynebacterium</taxon>
    </lineage>
</organism>
<dbReference type="Proteomes" id="UP000424462">
    <property type="component" value="Chromosome"/>
</dbReference>
<name>A0A6B8W5N2_9CORY</name>